<feature type="domain" description="Enoyl reductase (ER)" evidence="1">
    <location>
        <begin position="1"/>
        <end position="175"/>
    </location>
</feature>
<evidence type="ECO:0000259" key="1">
    <source>
        <dbReference type="SMART" id="SM00829"/>
    </source>
</evidence>
<dbReference type="InterPro" id="IPR051397">
    <property type="entry name" value="Zn-ADH-like_protein"/>
</dbReference>
<sequence length="180" mass="18766">MPDALDIRSAAALPISFGAASHSLFARGKLQAGQTVLIQGGAGGVGLAAIQLAHQAGAWALATVSSADYWPRLEALGLSHAINYTKEKVRATVMDLTGGQGVDLVLDPVGSTLAGSLEVLRPEGRVVFVGNAGGASLSVDLWPALQANQTLHGVFHGHVVGKARSIRRCERTSIIYDYEK</sequence>
<dbReference type="InterPro" id="IPR020843">
    <property type="entry name" value="ER"/>
</dbReference>
<dbReference type="SMART" id="SM00829">
    <property type="entry name" value="PKS_ER"/>
    <property type="match status" value="1"/>
</dbReference>
<dbReference type="GO" id="GO:0016491">
    <property type="term" value="F:oxidoreductase activity"/>
    <property type="evidence" value="ECO:0007669"/>
    <property type="project" value="InterPro"/>
</dbReference>
<dbReference type="AlphaFoldDB" id="A0A6J4LES2"/>
<dbReference type="Pfam" id="PF00107">
    <property type="entry name" value="ADH_zinc_N"/>
    <property type="match status" value="1"/>
</dbReference>
<name>A0A6J4LES2_9SPHI</name>
<dbReference type="PANTHER" id="PTHR43677">
    <property type="entry name" value="SHORT-CHAIN DEHYDROGENASE/REDUCTASE"/>
    <property type="match status" value="1"/>
</dbReference>
<dbReference type="Gene3D" id="3.90.180.10">
    <property type="entry name" value="Medium-chain alcohol dehydrogenases, catalytic domain"/>
    <property type="match status" value="1"/>
</dbReference>
<dbReference type="SUPFAM" id="SSF51735">
    <property type="entry name" value="NAD(P)-binding Rossmann-fold domains"/>
    <property type="match status" value="1"/>
</dbReference>
<accession>A0A6J4LES2</accession>
<gene>
    <name evidence="2" type="ORF">AVDCRST_MAG56-7389</name>
</gene>
<evidence type="ECO:0000313" key="2">
    <source>
        <dbReference type="EMBL" id="CAA9330743.1"/>
    </source>
</evidence>
<dbReference type="PANTHER" id="PTHR43677:SF4">
    <property type="entry name" value="QUINONE OXIDOREDUCTASE-LIKE PROTEIN 2"/>
    <property type="match status" value="1"/>
</dbReference>
<dbReference type="Gene3D" id="3.40.50.720">
    <property type="entry name" value="NAD(P)-binding Rossmann-like Domain"/>
    <property type="match status" value="1"/>
</dbReference>
<reference evidence="2" key="1">
    <citation type="submission" date="2020-02" db="EMBL/GenBank/DDBJ databases">
        <authorList>
            <person name="Meier V. D."/>
        </authorList>
    </citation>
    <scope>NUCLEOTIDE SEQUENCE</scope>
    <source>
        <strain evidence="2">AVDCRST_MAG56</strain>
    </source>
</reference>
<dbReference type="EMBL" id="CADCTQ010000620">
    <property type="protein sequence ID" value="CAA9330743.1"/>
    <property type="molecule type" value="Genomic_DNA"/>
</dbReference>
<organism evidence="2">
    <name type="scientific">uncultured Cytophagales bacterium</name>
    <dbReference type="NCBI Taxonomy" id="158755"/>
    <lineage>
        <taxon>Bacteria</taxon>
        <taxon>Pseudomonadati</taxon>
        <taxon>Bacteroidota</taxon>
        <taxon>Sphingobacteriia</taxon>
        <taxon>Sphingobacteriales</taxon>
        <taxon>environmental samples</taxon>
    </lineage>
</organism>
<proteinExistence type="predicted"/>
<dbReference type="InterPro" id="IPR036291">
    <property type="entry name" value="NAD(P)-bd_dom_sf"/>
</dbReference>
<protein>
    <recommendedName>
        <fullName evidence="1">Enoyl reductase (ER) domain-containing protein</fullName>
    </recommendedName>
</protein>
<dbReference type="InterPro" id="IPR013149">
    <property type="entry name" value="ADH-like_C"/>
</dbReference>